<dbReference type="Proteomes" id="UP000552954">
    <property type="component" value="Unassembled WGS sequence"/>
</dbReference>
<reference evidence="3 4" key="1">
    <citation type="submission" date="2020-05" db="EMBL/GenBank/DDBJ databases">
        <authorList>
            <person name="Khan S.A."/>
            <person name="Jeon C.O."/>
            <person name="Chun B.H."/>
        </authorList>
    </citation>
    <scope>NUCLEOTIDE SEQUENCE [LARGE SCALE GENOMIC DNA]</scope>
    <source>
        <strain evidence="3 4">B156</strain>
    </source>
</reference>
<gene>
    <name evidence="3" type="ORF">HK415_21630</name>
</gene>
<evidence type="ECO:0000313" key="3">
    <source>
        <dbReference type="EMBL" id="NNU45192.1"/>
    </source>
</evidence>
<protein>
    <submittedName>
        <fullName evidence="3">Adenylate/guanylate cyclase domain-containing protein</fullName>
    </submittedName>
</protein>
<dbReference type="Gene3D" id="3.30.70.1230">
    <property type="entry name" value="Nucleotide cyclase"/>
    <property type="match status" value="1"/>
</dbReference>
<dbReference type="EMBL" id="JABFCS010000001">
    <property type="protein sequence ID" value="NNU45192.1"/>
    <property type="molecule type" value="Genomic_DNA"/>
</dbReference>
<accession>A0A849KA27</accession>
<dbReference type="SUPFAM" id="SSF48452">
    <property type="entry name" value="TPR-like"/>
    <property type="match status" value="1"/>
</dbReference>
<dbReference type="PROSITE" id="PS50125">
    <property type="entry name" value="GUANYLATE_CYCLASE_2"/>
    <property type="match status" value="1"/>
</dbReference>
<dbReference type="Pfam" id="PF00211">
    <property type="entry name" value="Guanylate_cyc"/>
    <property type="match status" value="1"/>
</dbReference>
<dbReference type="GO" id="GO:0006171">
    <property type="term" value="P:cAMP biosynthetic process"/>
    <property type="evidence" value="ECO:0007669"/>
    <property type="project" value="TreeGrafter"/>
</dbReference>
<dbReference type="PANTHER" id="PTHR43081">
    <property type="entry name" value="ADENYLATE CYCLASE, TERMINAL-DIFFERENTIATION SPECIFIC-RELATED"/>
    <property type="match status" value="1"/>
</dbReference>
<comment type="caution">
    <text evidence="3">The sequence shown here is derived from an EMBL/GenBank/DDBJ whole genome shotgun (WGS) entry which is preliminary data.</text>
</comment>
<evidence type="ECO:0000259" key="2">
    <source>
        <dbReference type="PROSITE" id="PS50125"/>
    </source>
</evidence>
<dbReference type="SUPFAM" id="SSF55073">
    <property type="entry name" value="Nucleotide cyclase"/>
    <property type="match status" value="1"/>
</dbReference>
<feature type="region of interest" description="Disordered" evidence="1">
    <location>
        <begin position="530"/>
        <end position="553"/>
    </location>
</feature>
<feature type="domain" description="Guanylate cyclase" evidence="2">
    <location>
        <begin position="1"/>
        <end position="112"/>
    </location>
</feature>
<keyword evidence="4" id="KW-1185">Reference proteome</keyword>
<dbReference type="InterPro" id="IPR029787">
    <property type="entry name" value="Nucleotide_cyclase"/>
</dbReference>
<dbReference type="InterPro" id="IPR011990">
    <property type="entry name" value="TPR-like_helical_dom_sf"/>
</dbReference>
<proteinExistence type="predicted"/>
<name>A0A849KA27_9BURK</name>
<dbReference type="InterPro" id="IPR050697">
    <property type="entry name" value="Adenylyl/Guanylyl_Cyclase_3/4"/>
</dbReference>
<evidence type="ECO:0000256" key="1">
    <source>
        <dbReference type="SAM" id="MobiDB-lite"/>
    </source>
</evidence>
<sequence length="594" mass="64397">MADVVESVRLMELGEHEFITRWHQFVNFVQEHVVLYSGRLHKSLGDGLMLEFADAPGCVRAALAMQAWFHDLNQGLPSEEHVHLRIGAHVADFLADQYDIYGTDVNVAARIASLAGPGEVVISAALRDRLAGALALHLEDLGRCHLKHVKQPVHAFRIGQAREAPVLSAQPVDTRGLRVAVAVLPFASRSEPASESGGETLADELVTALSRSDVLQVVSRMSTAPLDASRDSLHTVSSEVGARYVLTGRARPRAGALVMHAELAEADSGDVVWADSFHPAADAQGLLDGALLSQVVTAVHGAVIERELKSVGGRPLPSVEGARLLLASVGLMHRLSPVDMATARGMLEHLLERWRRHPVTHAWLGHLHVLRVQQSLPGFTRQDEALARAHAAAAVQADSSAVLALAMDGHACVHCASNMEAAGERFAQALSLRPRHSLALLFQAEWLALRGSGRAARLAALQATHGLSLEPMRYLYDAVAALAALADRDAEQALVLAQQSVQRNPRYLPALRTLVVAQVENERIGDARATQQQLFRSSRPSASAPSRGRHRWRRGCRRALHGRSRARACRKPEAGYQRAGSFFLSVMRLMPSST</sequence>
<dbReference type="AlphaFoldDB" id="A0A849KA27"/>
<feature type="compositionally biased region" description="Low complexity" evidence="1">
    <location>
        <begin position="536"/>
        <end position="546"/>
    </location>
</feature>
<dbReference type="InterPro" id="IPR001054">
    <property type="entry name" value="A/G_cyclase"/>
</dbReference>
<dbReference type="CDD" id="cd07302">
    <property type="entry name" value="CHD"/>
    <property type="match status" value="1"/>
</dbReference>
<evidence type="ECO:0000313" key="4">
    <source>
        <dbReference type="Proteomes" id="UP000552954"/>
    </source>
</evidence>
<dbReference type="GO" id="GO:0035556">
    <property type="term" value="P:intracellular signal transduction"/>
    <property type="evidence" value="ECO:0007669"/>
    <property type="project" value="InterPro"/>
</dbReference>
<dbReference type="GO" id="GO:0004016">
    <property type="term" value="F:adenylate cyclase activity"/>
    <property type="evidence" value="ECO:0007669"/>
    <property type="project" value="UniProtKB-ARBA"/>
</dbReference>
<dbReference type="PANTHER" id="PTHR43081:SF19">
    <property type="entry name" value="PH-SENSITIVE ADENYLATE CYCLASE RV1264"/>
    <property type="match status" value="1"/>
</dbReference>
<dbReference type="RefSeq" id="WP_171562798.1">
    <property type="nucleotide sequence ID" value="NZ_JABFCS010000001.1"/>
</dbReference>
<reference evidence="3 4" key="2">
    <citation type="submission" date="2020-06" db="EMBL/GenBank/DDBJ databases">
        <title>Ramlibacter rhizophilus sp. nov., isolated from rhizosphere soil of national flower Mugunghwa from South Korea.</title>
        <authorList>
            <person name="Zheng-Fei Y."/>
            <person name="Huan T."/>
        </authorList>
    </citation>
    <scope>NUCLEOTIDE SEQUENCE [LARGE SCALE GENOMIC DNA]</scope>
    <source>
        <strain evidence="3 4">B156</strain>
    </source>
</reference>
<organism evidence="3 4">
    <name type="scientific">Ramlibacter montanisoli</name>
    <dbReference type="NCBI Taxonomy" id="2732512"/>
    <lineage>
        <taxon>Bacteria</taxon>
        <taxon>Pseudomonadati</taxon>
        <taxon>Pseudomonadota</taxon>
        <taxon>Betaproteobacteria</taxon>
        <taxon>Burkholderiales</taxon>
        <taxon>Comamonadaceae</taxon>
        <taxon>Ramlibacter</taxon>
    </lineage>
</organism>
<dbReference type="Gene3D" id="1.25.40.10">
    <property type="entry name" value="Tetratricopeptide repeat domain"/>
    <property type="match status" value="1"/>
</dbReference>